<feature type="region of interest" description="Disordered" evidence="1">
    <location>
        <begin position="207"/>
        <end position="229"/>
    </location>
</feature>
<keyword evidence="2" id="KW-0472">Membrane</keyword>
<keyword evidence="2" id="KW-0812">Transmembrane</keyword>
<dbReference type="PANTHER" id="PTHR40278:SF1">
    <property type="entry name" value="DNA UTILIZATION PROTEIN HOFN"/>
    <property type="match status" value="1"/>
</dbReference>
<keyword evidence="5" id="KW-1185">Reference proteome</keyword>
<feature type="domain" description="PilN biogenesis protein dimerization" evidence="3">
    <location>
        <begin position="97"/>
        <end position="198"/>
    </location>
</feature>
<dbReference type="InterPro" id="IPR052534">
    <property type="entry name" value="Extracell_DNA_Util/SecSys_Comp"/>
</dbReference>
<dbReference type="InterPro" id="IPR040888">
    <property type="entry name" value="PilN_bio_d"/>
</dbReference>
<dbReference type="PANTHER" id="PTHR40278">
    <property type="entry name" value="DNA UTILIZATION PROTEIN HOFN"/>
    <property type="match status" value="1"/>
</dbReference>
<name>A0A172T7H2_9DEIO</name>
<dbReference type="EMBL" id="CP011387">
    <property type="protein sequence ID" value="ANE42930.1"/>
    <property type="molecule type" value="Genomic_DNA"/>
</dbReference>
<proteinExistence type="predicted"/>
<sequence length="229" mass="24136">MVEINLLPQQYRKNNEPNGWRLATYALIPVTIAAILIPEVVTATRVGDLQKQLGALQGEVVALTQAKQEFDALTATETQLKQVTDIATQLRDRKTYWSNDLATFTAQLPAGGNVALTSMNVRPVEATALTGLQQTGVYIGKNVQREIELSGTARSQQAVVNFLNAFETNPKFGVNFRSLQNDQATGTYTFAATVGLVGAEPVAAAPTDAAGAAGTPAAAPVAPAPGATQ</sequence>
<evidence type="ECO:0000256" key="1">
    <source>
        <dbReference type="SAM" id="MobiDB-lite"/>
    </source>
</evidence>
<dbReference type="RefSeq" id="WP_064013986.1">
    <property type="nucleotide sequence ID" value="NZ_CP011387.1"/>
</dbReference>
<evidence type="ECO:0000313" key="5">
    <source>
        <dbReference type="Proteomes" id="UP000077363"/>
    </source>
</evidence>
<evidence type="ECO:0000313" key="4">
    <source>
        <dbReference type="EMBL" id="ANE42930.1"/>
    </source>
</evidence>
<reference evidence="4 5" key="1">
    <citation type="submission" date="2015-01" db="EMBL/GenBank/DDBJ databases">
        <title>Deinococcus puniceus/DY1/ whole genome sequencing.</title>
        <authorList>
            <person name="Kim M.K."/>
            <person name="Srinivasan S."/>
            <person name="Lee J.-J."/>
        </authorList>
    </citation>
    <scope>NUCLEOTIDE SEQUENCE [LARGE SCALE GENOMIC DNA]</scope>
    <source>
        <strain evidence="4 5">DY1</strain>
    </source>
</reference>
<evidence type="ECO:0000256" key="2">
    <source>
        <dbReference type="SAM" id="Phobius"/>
    </source>
</evidence>
<dbReference type="AlphaFoldDB" id="A0A172T7H2"/>
<dbReference type="STRING" id="1182568.SU48_03160"/>
<evidence type="ECO:0000259" key="3">
    <source>
        <dbReference type="Pfam" id="PF18222"/>
    </source>
</evidence>
<dbReference type="Pfam" id="PF18222">
    <property type="entry name" value="PilN_bio_d"/>
    <property type="match status" value="1"/>
</dbReference>
<keyword evidence="2" id="KW-1133">Transmembrane helix</keyword>
<dbReference type="PATRIC" id="fig|1182568.3.peg.663"/>
<dbReference type="Proteomes" id="UP000077363">
    <property type="component" value="Chromosome"/>
</dbReference>
<dbReference type="OrthoDB" id="66063at2"/>
<dbReference type="Gene3D" id="3.30.70.2830">
    <property type="match status" value="1"/>
</dbReference>
<feature type="transmembrane region" description="Helical" evidence="2">
    <location>
        <begin position="20"/>
        <end position="41"/>
    </location>
</feature>
<dbReference type="KEGG" id="dpu:SU48_03160"/>
<organism evidence="4 5">
    <name type="scientific">Deinococcus puniceus</name>
    <dbReference type="NCBI Taxonomy" id="1182568"/>
    <lineage>
        <taxon>Bacteria</taxon>
        <taxon>Thermotogati</taxon>
        <taxon>Deinococcota</taxon>
        <taxon>Deinococci</taxon>
        <taxon>Deinococcales</taxon>
        <taxon>Deinococcaceae</taxon>
        <taxon>Deinococcus</taxon>
    </lineage>
</organism>
<protein>
    <submittedName>
        <fullName evidence="4">Fimbrial assembly protein</fullName>
    </submittedName>
</protein>
<gene>
    <name evidence="4" type="ORF">SU48_03160</name>
</gene>
<accession>A0A172T7H2</accession>